<feature type="chain" id="PRO_5012485981" evidence="2">
    <location>
        <begin position="20"/>
        <end position="266"/>
    </location>
</feature>
<dbReference type="EMBL" id="MCOG01000016">
    <property type="protein sequence ID" value="ORY78716.1"/>
    <property type="molecule type" value="Genomic_DNA"/>
</dbReference>
<dbReference type="Proteomes" id="UP000193920">
    <property type="component" value="Unassembled WGS sequence"/>
</dbReference>
<protein>
    <submittedName>
        <fullName evidence="3">Uncharacterized protein</fullName>
    </submittedName>
</protein>
<keyword evidence="2" id="KW-0732">Signal</keyword>
<proteinExistence type="predicted"/>
<keyword evidence="4" id="KW-1185">Reference proteome</keyword>
<keyword evidence="1" id="KW-0472">Membrane</keyword>
<accession>A0A1Y2F5V0</accession>
<evidence type="ECO:0000256" key="2">
    <source>
        <dbReference type="SAM" id="SignalP"/>
    </source>
</evidence>
<keyword evidence="1" id="KW-0812">Transmembrane</keyword>
<gene>
    <name evidence="3" type="ORF">LY90DRAFT_500904</name>
</gene>
<organism evidence="3 4">
    <name type="scientific">Neocallimastix californiae</name>
    <dbReference type="NCBI Taxonomy" id="1754190"/>
    <lineage>
        <taxon>Eukaryota</taxon>
        <taxon>Fungi</taxon>
        <taxon>Fungi incertae sedis</taxon>
        <taxon>Chytridiomycota</taxon>
        <taxon>Chytridiomycota incertae sedis</taxon>
        <taxon>Neocallimastigomycetes</taxon>
        <taxon>Neocallimastigales</taxon>
        <taxon>Neocallimastigaceae</taxon>
        <taxon>Neocallimastix</taxon>
    </lineage>
</organism>
<dbReference type="AlphaFoldDB" id="A0A1Y2F5V0"/>
<reference evidence="3 4" key="1">
    <citation type="submission" date="2016-08" db="EMBL/GenBank/DDBJ databases">
        <title>A Parts List for Fungal Cellulosomes Revealed by Comparative Genomics.</title>
        <authorList>
            <consortium name="DOE Joint Genome Institute"/>
            <person name="Haitjema C.H."/>
            <person name="Gilmore S.P."/>
            <person name="Henske J.K."/>
            <person name="Solomon K.V."/>
            <person name="De Groot R."/>
            <person name="Kuo A."/>
            <person name="Mondo S.J."/>
            <person name="Salamov A.A."/>
            <person name="Labutti K."/>
            <person name="Zhao Z."/>
            <person name="Chiniquy J."/>
            <person name="Barry K."/>
            <person name="Brewer H.M."/>
            <person name="Purvine S.O."/>
            <person name="Wright A.T."/>
            <person name="Boxma B."/>
            <person name="Van Alen T."/>
            <person name="Hackstein J.H."/>
            <person name="Baker S.E."/>
            <person name="Grigoriev I.V."/>
            <person name="O'Malley M.A."/>
        </authorList>
    </citation>
    <scope>NUCLEOTIDE SEQUENCE [LARGE SCALE GENOMIC DNA]</scope>
    <source>
        <strain evidence="3 4">G1</strain>
    </source>
</reference>
<keyword evidence="1" id="KW-1133">Transmembrane helix</keyword>
<comment type="caution">
    <text evidence="3">The sequence shown here is derived from an EMBL/GenBank/DDBJ whole genome shotgun (WGS) entry which is preliminary data.</text>
</comment>
<feature type="signal peptide" evidence="2">
    <location>
        <begin position="1"/>
        <end position="19"/>
    </location>
</feature>
<evidence type="ECO:0000313" key="3">
    <source>
        <dbReference type="EMBL" id="ORY78716.1"/>
    </source>
</evidence>
<feature type="transmembrane region" description="Helical" evidence="1">
    <location>
        <begin position="247"/>
        <end position="265"/>
    </location>
</feature>
<name>A0A1Y2F5V0_9FUNG</name>
<sequence length="266" mass="30539">MKVSVKAIILIFSLTSVYSFHISNELIKRKESNSTIPEAPNNSTVPTNSTVVHSQNDAFFKICSFKGGEEVCEEIYEDETNGGSTCTKAIQKECPLDMNYNEDNINVYCSSYFNADKCKKIYSEGFNTLPECNGKNQKYLEILYENNIKKYTHTSIICMKDNDGKVCPYTSYNFLRKYGQVDDSSFWRYMKESCKSKSCMDVIPLMLENEAHRFKNDELQLLTEAINFFKTNECTALTSDTIIKYKYNFSNIIGCLFAIISLYILL</sequence>
<evidence type="ECO:0000256" key="1">
    <source>
        <dbReference type="SAM" id="Phobius"/>
    </source>
</evidence>
<evidence type="ECO:0000313" key="4">
    <source>
        <dbReference type="Proteomes" id="UP000193920"/>
    </source>
</evidence>